<dbReference type="InterPro" id="IPR002716">
    <property type="entry name" value="PIN_dom"/>
</dbReference>
<dbReference type="CDD" id="cd18741">
    <property type="entry name" value="PIN_VapC4-5_FitB-like"/>
    <property type="match status" value="1"/>
</dbReference>
<comment type="similarity">
    <text evidence="7">Belongs to the PINc/VapC protein family.</text>
</comment>
<keyword evidence="5" id="KW-0378">Hydrolase</keyword>
<dbReference type="PANTHER" id="PTHR33653:SF1">
    <property type="entry name" value="RIBONUCLEASE VAPC2"/>
    <property type="match status" value="1"/>
</dbReference>
<organism evidence="9 10">
    <name type="scientific">Candidatus Gottesmanbacteria bacterium GW2011_GWA2_43_14</name>
    <dbReference type="NCBI Taxonomy" id="1618443"/>
    <lineage>
        <taxon>Bacteria</taxon>
        <taxon>Candidatus Gottesmaniibacteriota</taxon>
    </lineage>
</organism>
<proteinExistence type="inferred from homology"/>
<reference evidence="9 10" key="1">
    <citation type="journal article" date="2015" name="Nature">
        <title>rRNA introns, odd ribosomes, and small enigmatic genomes across a large radiation of phyla.</title>
        <authorList>
            <person name="Brown C.T."/>
            <person name="Hug L.A."/>
            <person name="Thomas B.C."/>
            <person name="Sharon I."/>
            <person name="Castelle C.J."/>
            <person name="Singh A."/>
            <person name="Wilkins M.J."/>
            <person name="Williams K.H."/>
            <person name="Banfield J.F."/>
        </authorList>
    </citation>
    <scope>NUCLEOTIDE SEQUENCE [LARGE SCALE GENOMIC DNA]</scope>
</reference>
<dbReference type="Gene3D" id="3.40.50.1010">
    <property type="entry name" value="5'-nuclease"/>
    <property type="match status" value="1"/>
</dbReference>
<evidence type="ECO:0000313" key="9">
    <source>
        <dbReference type="EMBL" id="KKS96046.1"/>
    </source>
</evidence>
<dbReference type="Proteomes" id="UP000034894">
    <property type="component" value="Unassembled WGS sequence"/>
</dbReference>
<evidence type="ECO:0000256" key="2">
    <source>
        <dbReference type="ARBA" id="ARBA00022649"/>
    </source>
</evidence>
<keyword evidence="6" id="KW-0460">Magnesium</keyword>
<dbReference type="EMBL" id="LCFP01000012">
    <property type="protein sequence ID" value="KKS96046.1"/>
    <property type="molecule type" value="Genomic_DNA"/>
</dbReference>
<gene>
    <name evidence="9" type="ORF">UV73_C0012G0074</name>
</gene>
<evidence type="ECO:0000313" key="10">
    <source>
        <dbReference type="Proteomes" id="UP000034894"/>
    </source>
</evidence>
<dbReference type="PANTHER" id="PTHR33653">
    <property type="entry name" value="RIBONUCLEASE VAPC2"/>
    <property type="match status" value="1"/>
</dbReference>
<evidence type="ECO:0000256" key="5">
    <source>
        <dbReference type="ARBA" id="ARBA00022801"/>
    </source>
</evidence>
<dbReference type="GO" id="GO:0046872">
    <property type="term" value="F:metal ion binding"/>
    <property type="evidence" value="ECO:0007669"/>
    <property type="project" value="UniProtKB-KW"/>
</dbReference>
<evidence type="ECO:0000256" key="4">
    <source>
        <dbReference type="ARBA" id="ARBA00022723"/>
    </source>
</evidence>
<dbReference type="InterPro" id="IPR050556">
    <property type="entry name" value="Type_II_TA_system_RNase"/>
</dbReference>
<dbReference type="GO" id="GO:0016787">
    <property type="term" value="F:hydrolase activity"/>
    <property type="evidence" value="ECO:0007669"/>
    <property type="project" value="UniProtKB-KW"/>
</dbReference>
<comment type="cofactor">
    <cofactor evidence="1">
        <name>Mg(2+)</name>
        <dbReference type="ChEBI" id="CHEBI:18420"/>
    </cofactor>
</comment>
<comment type="caution">
    <text evidence="9">The sequence shown here is derived from an EMBL/GenBank/DDBJ whole genome shotgun (WGS) entry which is preliminary data.</text>
</comment>
<evidence type="ECO:0000256" key="1">
    <source>
        <dbReference type="ARBA" id="ARBA00001946"/>
    </source>
</evidence>
<evidence type="ECO:0000256" key="7">
    <source>
        <dbReference type="ARBA" id="ARBA00038093"/>
    </source>
</evidence>
<dbReference type="GO" id="GO:0004518">
    <property type="term" value="F:nuclease activity"/>
    <property type="evidence" value="ECO:0007669"/>
    <property type="project" value="UniProtKB-KW"/>
</dbReference>
<keyword evidence="4" id="KW-0479">Metal-binding</keyword>
<dbReference type="Pfam" id="PF01850">
    <property type="entry name" value="PIN"/>
    <property type="match status" value="1"/>
</dbReference>
<evidence type="ECO:0000259" key="8">
    <source>
        <dbReference type="Pfam" id="PF01850"/>
    </source>
</evidence>
<evidence type="ECO:0000256" key="6">
    <source>
        <dbReference type="ARBA" id="ARBA00022842"/>
    </source>
</evidence>
<dbReference type="SUPFAM" id="SSF88723">
    <property type="entry name" value="PIN domain-like"/>
    <property type="match status" value="1"/>
</dbReference>
<protein>
    <submittedName>
        <fullName evidence="9">Twitching motility protein PilT</fullName>
    </submittedName>
</protein>
<accession>A0A0G1FM03</accession>
<sequence length="126" mass="14442">MYLIDTDVLIWVLRGNKKFTDLLLQLKNKDSLSISTVTIAEIYKNIYPSELLKTENVLNEFQAWDITSPVAKQAGLYFQQFNKKFKNLNLLDCLIAGTANVNNLILVSLNLKHYPMKDIDTYNPTA</sequence>
<dbReference type="STRING" id="1618443.UV73_C0012G0074"/>
<keyword evidence="2" id="KW-1277">Toxin-antitoxin system</keyword>
<name>A0A0G1FM03_9BACT</name>
<keyword evidence="3" id="KW-0540">Nuclease</keyword>
<evidence type="ECO:0000256" key="3">
    <source>
        <dbReference type="ARBA" id="ARBA00022722"/>
    </source>
</evidence>
<feature type="domain" description="PIN" evidence="8">
    <location>
        <begin position="2"/>
        <end position="110"/>
    </location>
</feature>
<dbReference type="InterPro" id="IPR029060">
    <property type="entry name" value="PIN-like_dom_sf"/>
</dbReference>
<dbReference type="AlphaFoldDB" id="A0A0G1FM03"/>